<keyword evidence="4" id="KW-0804">Transcription</keyword>
<dbReference type="Pfam" id="PF03466">
    <property type="entry name" value="LysR_substrate"/>
    <property type="match status" value="1"/>
</dbReference>
<dbReference type="InterPro" id="IPR005119">
    <property type="entry name" value="LysR_subst-bd"/>
</dbReference>
<dbReference type="Proteomes" id="UP000789704">
    <property type="component" value="Unassembled WGS sequence"/>
</dbReference>
<protein>
    <submittedName>
        <fullName evidence="6">Hca operon transcriptional activator HcaR</fullName>
    </submittedName>
</protein>
<evidence type="ECO:0000256" key="3">
    <source>
        <dbReference type="ARBA" id="ARBA00023125"/>
    </source>
</evidence>
<evidence type="ECO:0000259" key="5">
    <source>
        <dbReference type="PROSITE" id="PS50931"/>
    </source>
</evidence>
<dbReference type="FunFam" id="1.10.10.10:FF:000001">
    <property type="entry name" value="LysR family transcriptional regulator"/>
    <property type="match status" value="1"/>
</dbReference>
<comment type="similarity">
    <text evidence="1">Belongs to the LysR transcriptional regulatory family.</text>
</comment>
<evidence type="ECO:0000256" key="4">
    <source>
        <dbReference type="ARBA" id="ARBA00023163"/>
    </source>
</evidence>
<dbReference type="RefSeq" id="WP_228882097.1">
    <property type="nucleotide sequence ID" value="NZ_CAJQYZ010000004.1"/>
</dbReference>
<evidence type="ECO:0000256" key="1">
    <source>
        <dbReference type="ARBA" id="ARBA00009437"/>
    </source>
</evidence>
<reference evidence="6" key="1">
    <citation type="submission" date="2021-04" db="EMBL/GenBank/DDBJ databases">
        <authorList>
            <person name="Vanwijnsberghe S."/>
        </authorList>
    </citation>
    <scope>NUCLEOTIDE SEQUENCE</scope>
    <source>
        <strain evidence="6">LMG 31841</strain>
    </source>
</reference>
<dbReference type="Gene3D" id="1.10.10.10">
    <property type="entry name" value="Winged helix-like DNA-binding domain superfamily/Winged helix DNA-binding domain"/>
    <property type="match status" value="1"/>
</dbReference>
<dbReference type="PANTHER" id="PTHR30346:SF0">
    <property type="entry name" value="HCA OPERON TRANSCRIPTIONAL ACTIVATOR HCAR"/>
    <property type="match status" value="1"/>
</dbReference>
<organism evidence="6 7">
    <name type="scientific">Paraburkholderia saeva</name>
    <dbReference type="NCBI Taxonomy" id="2777537"/>
    <lineage>
        <taxon>Bacteria</taxon>
        <taxon>Pseudomonadati</taxon>
        <taxon>Pseudomonadota</taxon>
        <taxon>Betaproteobacteria</taxon>
        <taxon>Burkholderiales</taxon>
        <taxon>Burkholderiaceae</taxon>
        <taxon>Paraburkholderia</taxon>
    </lineage>
</organism>
<dbReference type="GO" id="GO:0032993">
    <property type="term" value="C:protein-DNA complex"/>
    <property type="evidence" value="ECO:0007669"/>
    <property type="project" value="TreeGrafter"/>
</dbReference>
<dbReference type="GO" id="GO:0003677">
    <property type="term" value="F:DNA binding"/>
    <property type="evidence" value="ECO:0007669"/>
    <property type="project" value="UniProtKB-KW"/>
</dbReference>
<keyword evidence="2" id="KW-0805">Transcription regulation</keyword>
<comment type="caution">
    <text evidence="6">The sequence shown here is derived from an EMBL/GenBank/DDBJ whole genome shotgun (WGS) entry which is preliminary data.</text>
</comment>
<proteinExistence type="inferred from homology"/>
<accession>A0A9N8X452</accession>
<name>A0A9N8X452_9BURK</name>
<gene>
    <name evidence="6" type="primary">hcaR_3</name>
    <name evidence="6" type="ORF">LMG31841_04656</name>
</gene>
<feature type="domain" description="HTH lysR-type" evidence="5">
    <location>
        <begin position="1"/>
        <end position="58"/>
    </location>
</feature>
<evidence type="ECO:0000313" key="6">
    <source>
        <dbReference type="EMBL" id="CAG4917208.1"/>
    </source>
</evidence>
<dbReference type="InterPro" id="IPR000847">
    <property type="entry name" value="LysR_HTH_N"/>
</dbReference>
<dbReference type="CDD" id="cd08414">
    <property type="entry name" value="PBP2_LTTR_aromatics_like"/>
    <property type="match status" value="1"/>
</dbReference>
<keyword evidence="7" id="KW-1185">Reference proteome</keyword>
<evidence type="ECO:0000256" key="2">
    <source>
        <dbReference type="ARBA" id="ARBA00023015"/>
    </source>
</evidence>
<dbReference type="GO" id="GO:0003700">
    <property type="term" value="F:DNA-binding transcription factor activity"/>
    <property type="evidence" value="ECO:0007669"/>
    <property type="project" value="InterPro"/>
</dbReference>
<evidence type="ECO:0000313" key="7">
    <source>
        <dbReference type="Proteomes" id="UP000789704"/>
    </source>
</evidence>
<keyword evidence="3" id="KW-0238">DNA-binding</keyword>
<dbReference type="PRINTS" id="PR00039">
    <property type="entry name" value="HTHLYSR"/>
</dbReference>
<dbReference type="Pfam" id="PF00126">
    <property type="entry name" value="HTH_1"/>
    <property type="match status" value="1"/>
</dbReference>
<sequence>MEFKHLRAFSALAEELHFGRAAARLHIVQPALSAQIRALEEHLGAQLFERDRHKVSLTDAGELFLPEALATLHQAAHAEQIVRQSSAGEIGVLRVAFVSSVLPELLPTILRTMSARFPRIEFELKDMSSPDQMNALISHSIDFGLIRVPIPYPGVHARLLFEESLVVALPAGHALRTRASVLADHLVGEPVFVLARKFAPGLYDQVLASIHRKKVSLEIAREMGEFTTMLSLVAAGQGIGILPEKAAYALPPGVVTRPLRVQTAGAGIGVAWTRLESAKKRAFAAILDELYPSLAAPARRSPAVVAA</sequence>
<dbReference type="AlphaFoldDB" id="A0A9N8X452"/>
<dbReference type="PANTHER" id="PTHR30346">
    <property type="entry name" value="TRANSCRIPTIONAL DUAL REGULATOR HCAR-RELATED"/>
    <property type="match status" value="1"/>
</dbReference>
<dbReference type="SUPFAM" id="SSF53850">
    <property type="entry name" value="Periplasmic binding protein-like II"/>
    <property type="match status" value="1"/>
</dbReference>
<dbReference type="Gene3D" id="3.40.190.10">
    <property type="entry name" value="Periplasmic binding protein-like II"/>
    <property type="match status" value="2"/>
</dbReference>
<dbReference type="PROSITE" id="PS50931">
    <property type="entry name" value="HTH_LYSR"/>
    <property type="match status" value="1"/>
</dbReference>
<dbReference type="EMBL" id="CAJQZC010000010">
    <property type="protein sequence ID" value="CAG4917208.1"/>
    <property type="molecule type" value="Genomic_DNA"/>
</dbReference>
<dbReference type="InterPro" id="IPR036390">
    <property type="entry name" value="WH_DNA-bd_sf"/>
</dbReference>
<dbReference type="SUPFAM" id="SSF46785">
    <property type="entry name" value="Winged helix' DNA-binding domain"/>
    <property type="match status" value="1"/>
</dbReference>
<dbReference type="InterPro" id="IPR036388">
    <property type="entry name" value="WH-like_DNA-bd_sf"/>
</dbReference>